<dbReference type="Gene3D" id="3.90.550.10">
    <property type="entry name" value="Spore Coat Polysaccharide Biosynthesis Protein SpsA, Chain A"/>
    <property type="match status" value="1"/>
</dbReference>
<dbReference type="CDD" id="cd04179">
    <property type="entry name" value="DPM_DPG-synthase_like"/>
    <property type="match status" value="1"/>
</dbReference>
<name>I4ELV3_9BACT</name>
<evidence type="ECO:0000313" key="3">
    <source>
        <dbReference type="Proteomes" id="UP000004221"/>
    </source>
</evidence>
<dbReference type="Proteomes" id="UP000004221">
    <property type="component" value="Unassembled WGS sequence"/>
</dbReference>
<keyword evidence="2" id="KW-0808">Transferase</keyword>
<reference evidence="2 3" key="1">
    <citation type="journal article" date="2012" name="ISME J.">
        <title>Nitrification expanded: discovery, physiology and genomics of a nitrite-oxidizing bacterium from the phylum Chloroflexi.</title>
        <authorList>
            <person name="Sorokin D.Y."/>
            <person name="Lucker S."/>
            <person name="Vejmelkova D."/>
            <person name="Kostrikina N.A."/>
            <person name="Kleerebezem R."/>
            <person name="Rijpstra W.I."/>
            <person name="Damste J.S."/>
            <person name="Le Paslier D."/>
            <person name="Muyzer G."/>
            <person name="Wagner M."/>
            <person name="van Loosdrecht M.C."/>
            <person name="Daims H."/>
        </authorList>
    </citation>
    <scope>NUCLEOTIDE SEQUENCE [LARGE SCALE GENOMIC DNA]</scope>
    <source>
        <strain evidence="3">none</strain>
    </source>
</reference>
<comment type="caution">
    <text evidence="2">The sequence shown here is derived from an EMBL/GenBank/DDBJ whole genome shotgun (WGS) entry which is preliminary data.</text>
</comment>
<dbReference type="Pfam" id="PF00535">
    <property type="entry name" value="Glycos_transf_2"/>
    <property type="match status" value="1"/>
</dbReference>
<proteinExistence type="predicted"/>
<keyword evidence="3" id="KW-1185">Reference proteome</keyword>
<evidence type="ECO:0000313" key="2">
    <source>
        <dbReference type="EMBL" id="CCF85666.1"/>
    </source>
</evidence>
<dbReference type="EMBL" id="CAGS01000481">
    <property type="protein sequence ID" value="CCF85666.1"/>
    <property type="molecule type" value="Genomic_DNA"/>
</dbReference>
<gene>
    <name evidence="2" type="ORF">NITHO_5310010</name>
</gene>
<accession>I4ELV3</accession>
<dbReference type="AlphaFoldDB" id="I4ELV3"/>
<dbReference type="SUPFAM" id="SSF53448">
    <property type="entry name" value="Nucleotide-diphospho-sugar transferases"/>
    <property type="match status" value="1"/>
</dbReference>
<dbReference type="PANTHER" id="PTHR48090:SF7">
    <property type="entry name" value="RFBJ PROTEIN"/>
    <property type="match status" value="1"/>
</dbReference>
<sequence length="149" mass="16937">MGAEYVVYLDGDGEYDPIDLPALLEPLMRGQADYVIGSRFLNGTPQGMRLERRVGNAGFSFLTSLLAGHWVNDGQSGFRAFNRRAIEVAEIVHDYNYAQVLTLDLLKKGMRLTEVPIHYTTRRTGRSFVRYHTYVRRVVPAIAREMLQA</sequence>
<dbReference type="InterPro" id="IPR050256">
    <property type="entry name" value="Glycosyltransferase_2"/>
</dbReference>
<dbReference type="GO" id="GO:0016740">
    <property type="term" value="F:transferase activity"/>
    <property type="evidence" value="ECO:0007669"/>
    <property type="project" value="UniProtKB-KW"/>
</dbReference>
<dbReference type="PANTHER" id="PTHR48090">
    <property type="entry name" value="UNDECAPRENYL-PHOSPHATE 4-DEOXY-4-FORMAMIDO-L-ARABINOSE TRANSFERASE-RELATED"/>
    <property type="match status" value="1"/>
</dbReference>
<feature type="domain" description="Glycosyltransferase 2-like" evidence="1">
    <location>
        <begin position="4"/>
        <end position="87"/>
    </location>
</feature>
<organism evidence="2 3">
    <name type="scientific">Nitrolancea hollandica Lb</name>
    <dbReference type="NCBI Taxonomy" id="1129897"/>
    <lineage>
        <taxon>Bacteria</taxon>
        <taxon>Pseudomonadati</taxon>
        <taxon>Thermomicrobiota</taxon>
        <taxon>Thermomicrobia</taxon>
        <taxon>Sphaerobacterales</taxon>
        <taxon>Sphaerobacterineae</taxon>
        <taxon>Sphaerobacteraceae</taxon>
        <taxon>Nitrolancea</taxon>
    </lineage>
</organism>
<evidence type="ECO:0000259" key="1">
    <source>
        <dbReference type="Pfam" id="PF00535"/>
    </source>
</evidence>
<dbReference type="InterPro" id="IPR029044">
    <property type="entry name" value="Nucleotide-diphossugar_trans"/>
</dbReference>
<protein>
    <submittedName>
        <fullName evidence="2">Glycosyltransferase</fullName>
    </submittedName>
</protein>
<dbReference type="InterPro" id="IPR001173">
    <property type="entry name" value="Glyco_trans_2-like"/>
</dbReference>